<gene>
    <name evidence="1" type="ORF">Pla133_53030</name>
</gene>
<dbReference type="Proteomes" id="UP000316921">
    <property type="component" value="Plasmid pPla133_1"/>
</dbReference>
<evidence type="ECO:0000313" key="1">
    <source>
        <dbReference type="EMBL" id="QDU70179.1"/>
    </source>
</evidence>
<dbReference type="AlphaFoldDB" id="A0A518BT86"/>
<accession>A0A518BT86</accession>
<name>A0A518BT86_9BACT</name>
<proteinExistence type="predicted"/>
<dbReference type="KEGG" id="pbap:Pla133_53030"/>
<keyword evidence="2" id="KW-1185">Reference proteome</keyword>
<reference evidence="1 2" key="1">
    <citation type="submission" date="2019-02" db="EMBL/GenBank/DDBJ databases">
        <title>Deep-cultivation of Planctomycetes and their phenomic and genomic characterization uncovers novel biology.</title>
        <authorList>
            <person name="Wiegand S."/>
            <person name="Jogler M."/>
            <person name="Boedeker C."/>
            <person name="Pinto D."/>
            <person name="Vollmers J."/>
            <person name="Rivas-Marin E."/>
            <person name="Kohn T."/>
            <person name="Peeters S.H."/>
            <person name="Heuer A."/>
            <person name="Rast P."/>
            <person name="Oberbeckmann S."/>
            <person name="Bunk B."/>
            <person name="Jeske O."/>
            <person name="Meyerdierks A."/>
            <person name="Storesund J.E."/>
            <person name="Kallscheuer N."/>
            <person name="Luecker S."/>
            <person name="Lage O.M."/>
            <person name="Pohl T."/>
            <person name="Merkel B.J."/>
            <person name="Hornburger P."/>
            <person name="Mueller R.-W."/>
            <person name="Bruemmer F."/>
            <person name="Labrenz M."/>
            <person name="Spormann A.M."/>
            <person name="Op den Camp H."/>
            <person name="Overmann J."/>
            <person name="Amann R."/>
            <person name="Jetten M.S.M."/>
            <person name="Mascher T."/>
            <person name="Medema M.H."/>
            <person name="Devos D.P."/>
            <person name="Kaster A.-K."/>
            <person name="Ovreas L."/>
            <person name="Rohde M."/>
            <person name="Galperin M.Y."/>
            <person name="Jogler C."/>
        </authorList>
    </citation>
    <scope>NUCLEOTIDE SEQUENCE [LARGE SCALE GENOMIC DNA]</scope>
    <source>
        <strain evidence="1 2">Pla133</strain>
        <plasmid evidence="2">ppla133_1</plasmid>
    </source>
</reference>
<protein>
    <submittedName>
        <fullName evidence="1">Uncharacterized protein</fullName>
    </submittedName>
</protein>
<evidence type="ECO:0000313" key="2">
    <source>
        <dbReference type="Proteomes" id="UP000316921"/>
    </source>
</evidence>
<dbReference type="EMBL" id="CP036288">
    <property type="protein sequence ID" value="QDU70179.1"/>
    <property type="molecule type" value="Genomic_DNA"/>
</dbReference>
<organism evidence="1 2">
    <name type="scientific">Engelhardtia mirabilis</name>
    <dbReference type="NCBI Taxonomy" id="2528011"/>
    <lineage>
        <taxon>Bacteria</taxon>
        <taxon>Pseudomonadati</taxon>
        <taxon>Planctomycetota</taxon>
        <taxon>Planctomycetia</taxon>
        <taxon>Planctomycetia incertae sedis</taxon>
        <taxon>Engelhardtia</taxon>
    </lineage>
</organism>
<keyword evidence="1" id="KW-0614">Plasmid</keyword>
<geneLocation type="plasmid" evidence="2">
    <name>ppla133_1</name>
</geneLocation>
<sequence>MYIIALLVALAQGPAQSTEAADHSLGQALAQAVVSPLQALPREYQLIESVRSLALPANAGGRPLPFDPTHAIGAMSVSTDSSALIEAYFEEQLGRPNSRAISNHTTQLLVCGSGVSLQLGFAEGEVVQELAVRPPFALVTADSGRQVSLLPSPAITAASLSRTIQPLNLQSDFLLWLGSLPWDVTATDEPRSHYRIEAKTNKGLSHWIIDLALEPPRILAVEARAESGLTLGSIWHYGDHQGNSTEQAKPVTASILPNSILNYSFVPNAENVVHLRDIEEFVAAADLYSEPYIAALPVLALYPETVVADLRHQSPSVYRPGGDPSVLPDALHEFFCHRESTQHTPWSRASFLRVPREPSLGD</sequence>